<evidence type="ECO:0000313" key="2">
    <source>
        <dbReference type="Proteomes" id="UP000233606"/>
    </source>
</evidence>
<reference evidence="1" key="1">
    <citation type="submission" date="2017-12" db="EMBL/GenBank/DDBJ databases">
        <title>Genomics of Macrococcus caseolyticus.</title>
        <authorList>
            <person name="MacFadyen A.C."/>
            <person name="Paterson G.K."/>
        </authorList>
    </citation>
    <scope>NUCLEOTIDE SEQUENCE</scope>
    <source>
        <strain evidence="1">5459_5_49</strain>
    </source>
</reference>
<organism evidence="1 2">
    <name type="scientific">Macrococcoides caseolyticum</name>
    <dbReference type="NCBI Taxonomy" id="69966"/>
    <lineage>
        <taxon>Bacteria</taxon>
        <taxon>Bacillati</taxon>
        <taxon>Bacillota</taxon>
        <taxon>Bacilli</taxon>
        <taxon>Bacillales</taxon>
        <taxon>Staphylococcaceae</taxon>
        <taxon>Macrococcoides</taxon>
    </lineage>
</organism>
<accession>A0ACC9MUZ1</accession>
<name>A0ACC9MUZ1_9STAP</name>
<dbReference type="EMBL" id="PIWU01000001">
    <property type="protein sequence ID" value="PKE57502.1"/>
    <property type="molecule type" value="Genomic_DNA"/>
</dbReference>
<comment type="caution">
    <text evidence="1">The sequence shown here is derived from an EMBL/GenBank/DDBJ whole genome shotgun (WGS) entry which is preliminary data.</text>
</comment>
<gene>
    <name evidence="1" type="ORF">CW682_00085</name>
</gene>
<evidence type="ECO:0000313" key="1">
    <source>
        <dbReference type="EMBL" id="PKE57502.1"/>
    </source>
</evidence>
<dbReference type="Proteomes" id="UP000233606">
    <property type="component" value="Unassembled WGS sequence"/>
</dbReference>
<sequence>MTDQTTQKVLQAFKEDENIMSVERKNGSVVVTYQLKEDTPTDLGFKHSLRIVGIDGEKLRGTIISDLDDNKEKQDTENYKTPDELLIELIQKQGLHVTNLQIKELINRQPK</sequence>
<protein>
    <submittedName>
        <fullName evidence="1">Uncharacterized protein</fullName>
    </submittedName>
</protein>
<keyword evidence="2" id="KW-1185">Reference proteome</keyword>
<proteinExistence type="predicted"/>